<protein>
    <submittedName>
        <fullName evidence="1">Fungal specific transcription factor, putative</fullName>
    </submittedName>
</protein>
<accession>K9FF50</accession>
<dbReference type="VEuPathDB" id="FungiDB:PDIP_70430"/>
<dbReference type="AlphaFoldDB" id="K9FF50"/>
<dbReference type="OrthoDB" id="435881at2759"/>
<dbReference type="EMBL" id="AKCU01000448">
    <property type="protein sequence ID" value="EKV08080.1"/>
    <property type="molecule type" value="Genomic_DNA"/>
</dbReference>
<evidence type="ECO:0000313" key="2">
    <source>
        <dbReference type="Proteomes" id="UP000009886"/>
    </source>
</evidence>
<organism evidence="1 2">
    <name type="scientific">Penicillium digitatum (strain Pd1 / CECT 20795)</name>
    <name type="common">Green mold</name>
    <dbReference type="NCBI Taxonomy" id="1170230"/>
    <lineage>
        <taxon>Eukaryota</taxon>
        <taxon>Fungi</taxon>
        <taxon>Dikarya</taxon>
        <taxon>Ascomycota</taxon>
        <taxon>Pezizomycotina</taxon>
        <taxon>Eurotiomycetes</taxon>
        <taxon>Eurotiomycetidae</taxon>
        <taxon>Eurotiales</taxon>
        <taxon>Aspergillaceae</taxon>
        <taxon>Penicillium</taxon>
    </lineage>
</organism>
<reference evidence="2" key="1">
    <citation type="journal article" date="2012" name="BMC Genomics">
        <title>Genome sequence of the necrotrophic fungus Penicillium digitatum, the main postharvest pathogen of citrus.</title>
        <authorList>
            <person name="Marcet-Houben M."/>
            <person name="Ballester A.-R."/>
            <person name="de la Fuente B."/>
            <person name="Harries E."/>
            <person name="Marcos J.F."/>
            <person name="Gonzalez-Candelas L."/>
            <person name="Gabaldon T."/>
        </authorList>
    </citation>
    <scope>NUCLEOTIDE SEQUENCE [LARGE SCALE GENOMIC DNA]</scope>
    <source>
        <strain evidence="2">Pd1 / CECT 20795</strain>
    </source>
</reference>
<dbReference type="HOGENOM" id="CLU_3335766_0_0_1"/>
<evidence type="ECO:0000313" key="1">
    <source>
        <dbReference type="EMBL" id="EKV08080.1"/>
    </source>
</evidence>
<comment type="caution">
    <text evidence="1">The sequence shown here is derived from an EMBL/GenBank/DDBJ whole genome shotgun (WGS) entry which is preliminary data.</text>
</comment>
<dbReference type="KEGG" id="pdp:PDIP_70430"/>
<dbReference type="Proteomes" id="UP000009886">
    <property type="component" value="Unassembled WGS sequence"/>
</dbReference>
<gene>
    <name evidence="1" type="ORF">PDIP_70430</name>
</gene>
<name>K9FF50_PEND1</name>
<proteinExistence type="predicted"/>
<sequence>MQKSGWQIQAFYLWDALICNLRRVADVGFHSTPELNAS</sequence>